<dbReference type="STRING" id="8167.A0A484DQN3"/>
<dbReference type="GO" id="GO:0007015">
    <property type="term" value="P:actin filament organization"/>
    <property type="evidence" value="ECO:0007669"/>
    <property type="project" value="TreeGrafter"/>
</dbReference>
<dbReference type="GO" id="GO:0000800">
    <property type="term" value="C:lateral element"/>
    <property type="evidence" value="ECO:0007669"/>
    <property type="project" value="TreeGrafter"/>
</dbReference>
<dbReference type="PANTHER" id="PTHR47300">
    <property type="entry name" value="PROTEIN KASH5"/>
    <property type="match status" value="1"/>
</dbReference>
<reference evidence="3 4" key="1">
    <citation type="submission" date="2019-01" db="EMBL/GenBank/DDBJ databases">
        <title>A chromosome-scale genome assembly of the yellow perch, Perca flavescens.</title>
        <authorList>
            <person name="Feron R."/>
            <person name="Morvezen R."/>
            <person name="Bestin A."/>
            <person name="Haffray P."/>
            <person name="Klopp C."/>
            <person name="Zahm M."/>
            <person name="Cabau C."/>
            <person name="Roques C."/>
            <person name="Donnadieu C."/>
            <person name="Bouchez O."/>
            <person name="Christie M."/>
            <person name="Larson W."/>
            <person name="Guiguen Y."/>
        </authorList>
    </citation>
    <scope>NUCLEOTIDE SEQUENCE [LARGE SCALE GENOMIC DNA]</scope>
    <source>
        <strain evidence="3">YP-PL-M2</strain>
        <tissue evidence="3">Blood</tissue>
    </source>
</reference>
<dbReference type="GO" id="GO:0007129">
    <property type="term" value="P:homologous chromosome pairing at meiosis"/>
    <property type="evidence" value="ECO:0007669"/>
    <property type="project" value="TreeGrafter"/>
</dbReference>
<dbReference type="GO" id="GO:0051653">
    <property type="term" value="P:spindle localization"/>
    <property type="evidence" value="ECO:0007669"/>
    <property type="project" value="TreeGrafter"/>
</dbReference>
<keyword evidence="4" id="KW-1185">Reference proteome</keyword>
<dbReference type="GO" id="GO:0051225">
    <property type="term" value="P:spindle assembly"/>
    <property type="evidence" value="ECO:0007669"/>
    <property type="project" value="TreeGrafter"/>
</dbReference>
<feature type="region of interest" description="Disordered" evidence="1">
    <location>
        <begin position="1"/>
        <end position="24"/>
    </location>
</feature>
<dbReference type="GO" id="GO:0090619">
    <property type="term" value="C:meiotic spindle pole"/>
    <property type="evidence" value="ECO:0007669"/>
    <property type="project" value="TreeGrafter"/>
</dbReference>
<dbReference type="GO" id="GO:0005640">
    <property type="term" value="C:nuclear outer membrane"/>
    <property type="evidence" value="ECO:0007669"/>
    <property type="project" value="TreeGrafter"/>
</dbReference>
<comment type="caution">
    <text evidence="3">The sequence shown here is derived from an EMBL/GenBank/DDBJ whole genome shotgun (WGS) entry which is preliminary data.</text>
</comment>
<evidence type="ECO:0000313" key="4">
    <source>
        <dbReference type="Proteomes" id="UP000295070"/>
    </source>
</evidence>
<feature type="domain" description="Protein KASH5 EF-hand-like" evidence="2">
    <location>
        <begin position="37"/>
        <end position="100"/>
    </location>
</feature>
<dbReference type="GO" id="GO:0034993">
    <property type="term" value="C:meiotic nuclear membrane microtubule tethering complex"/>
    <property type="evidence" value="ECO:0007669"/>
    <property type="project" value="InterPro"/>
</dbReference>
<accession>A0A484DQN3</accession>
<dbReference type="InterPro" id="IPR028170">
    <property type="entry name" value="KASH5"/>
</dbReference>
<protein>
    <recommendedName>
        <fullName evidence="2">Protein KASH5 EF-hand-like domain-containing protein</fullName>
    </recommendedName>
</protein>
<dbReference type="GO" id="GO:0090220">
    <property type="term" value="P:chromosome localization to nuclear envelope involved in homologous chromosome segregation"/>
    <property type="evidence" value="ECO:0007669"/>
    <property type="project" value="TreeGrafter"/>
</dbReference>
<evidence type="ECO:0000256" key="1">
    <source>
        <dbReference type="SAM" id="MobiDB-lite"/>
    </source>
</evidence>
<dbReference type="GO" id="GO:0000781">
    <property type="term" value="C:chromosome, telomeric region"/>
    <property type="evidence" value="ECO:0007669"/>
    <property type="project" value="TreeGrafter"/>
</dbReference>
<sequence>MSDSNDVWESAGSGSRDVLEDNKDTSGFSEHELLDIMYNACNTSNTGEVLASTILQYLQTMTSQSAEQDRLAALRRLLDPDCQDPHVSRETFHSTMREWIAQCSQDSGDGKDLLGTVAELKHAHRKLSEQNSSLLRTVAHGEDVNLQLTLEITELRAKLAR</sequence>
<gene>
    <name evidence="3" type="ORF">EPR50_G00004400</name>
</gene>
<dbReference type="GO" id="GO:0070840">
    <property type="term" value="F:dynein complex binding"/>
    <property type="evidence" value="ECO:0007669"/>
    <property type="project" value="TreeGrafter"/>
</dbReference>
<dbReference type="GO" id="GO:0034397">
    <property type="term" value="P:telomere localization"/>
    <property type="evidence" value="ECO:0007669"/>
    <property type="project" value="InterPro"/>
</dbReference>
<evidence type="ECO:0000313" key="3">
    <source>
        <dbReference type="EMBL" id="TDH17050.1"/>
    </source>
</evidence>
<dbReference type="InterPro" id="IPR039508">
    <property type="entry name" value="KASH5_EF-hand-like_dom"/>
</dbReference>
<dbReference type="Proteomes" id="UP000295070">
    <property type="component" value="Chromosome 1"/>
</dbReference>
<dbReference type="EMBL" id="SCKG01000001">
    <property type="protein sequence ID" value="TDH17050.1"/>
    <property type="molecule type" value="Genomic_DNA"/>
</dbReference>
<organism evidence="3 4">
    <name type="scientific">Perca flavescens</name>
    <name type="common">American yellow perch</name>
    <name type="synonym">Morone flavescens</name>
    <dbReference type="NCBI Taxonomy" id="8167"/>
    <lineage>
        <taxon>Eukaryota</taxon>
        <taxon>Metazoa</taxon>
        <taxon>Chordata</taxon>
        <taxon>Craniata</taxon>
        <taxon>Vertebrata</taxon>
        <taxon>Euteleostomi</taxon>
        <taxon>Actinopterygii</taxon>
        <taxon>Neopterygii</taxon>
        <taxon>Teleostei</taxon>
        <taxon>Neoteleostei</taxon>
        <taxon>Acanthomorphata</taxon>
        <taxon>Eupercaria</taxon>
        <taxon>Perciformes</taxon>
        <taxon>Percoidei</taxon>
        <taxon>Percidae</taxon>
        <taxon>Percinae</taxon>
        <taxon>Perca</taxon>
    </lineage>
</organism>
<name>A0A484DQN3_PERFV</name>
<dbReference type="Pfam" id="PF14658">
    <property type="entry name" value="EF-hand_9"/>
    <property type="match status" value="1"/>
</dbReference>
<evidence type="ECO:0000259" key="2">
    <source>
        <dbReference type="Pfam" id="PF14658"/>
    </source>
</evidence>
<proteinExistence type="predicted"/>
<dbReference type="AlphaFoldDB" id="A0A484DQN3"/>
<dbReference type="PANTHER" id="PTHR47300:SF1">
    <property type="entry name" value="PROTEIN KASH5"/>
    <property type="match status" value="1"/>
</dbReference>